<dbReference type="InterPro" id="IPR001173">
    <property type="entry name" value="Glyco_trans_2-like"/>
</dbReference>
<evidence type="ECO:0000313" key="2">
    <source>
        <dbReference type="EMBL" id="RVU02470.1"/>
    </source>
</evidence>
<dbReference type="Proteomes" id="UP000282759">
    <property type="component" value="Unassembled WGS sequence"/>
</dbReference>
<dbReference type="InterPro" id="IPR029044">
    <property type="entry name" value="Nucleotide-diphossugar_trans"/>
</dbReference>
<sequence length="299" mass="34198">MVSVIIPCYNCEHTLARAIESIIRQTYKPIEIILVNNNSNDATPDSLAMYQAKYPDTVAVYHERKRGAPAARNCGLQHASGEWVQFLDADDELLPAKIEQQVQIARFAEADVVAGECLLKYTSADQTITIPRPTDPDIWKGLITSNLGITSANLWRRTSLLGVGGWDEELSSSQEYDLLLRLLQNNAKIITDKHINTIVHFSDNSVSKSTDTERKKEVLNNRINLRLRIKNALIEKQMLTTRLARIIDTYIYTEIMHYYKFFPRYAGSLLRQYKLNVSIIRKLRLKAKQFLKDIKLSLS</sequence>
<reference evidence="2 3" key="1">
    <citation type="submission" date="2019-01" db="EMBL/GenBank/DDBJ databases">
        <authorList>
            <person name="Chen W.-M."/>
        </authorList>
    </citation>
    <scope>NUCLEOTIDE SEQUENCE [LARGE SCALE GENOMIC DNA]</scope>
    <source>
        <strain evidence="2 3">YBJ-36</strain>
    </source>
</reference>
<dbReference type="CDD" id="cd00761">
    <property type="entry name" value="Glyco_tranf_GTA_type"/>
    <property type="match status" value="1"/>
</dbReference>
<dbReference type="AlphaFoldDB" id="A0A3S2UN40"/>
<dbReference type="SUPFAM" id="SSF53448">
    <property type="entry name" value="Nucleotide-diphospho-sugar transferases"/>
    <property type="match status" value="1"/>
</dbReference>
<comment type="caution">
    <text evidence="2">The sequence shown here is derived from an EMBL/GenBank/DDBJ whole genome shotgun (WGS) entry which is preliminary data.</text>
</comment>
<proteinExistence type="predicted"/>
<organism evidence="2 3">
    <name type="scientific">Mucilaginibacter limnophilus</name>
    <dbReference type="NCBI Taxonomy" id="1932778"/>
    <lineage>
        <taxon>Bacteria</taxon>
        <taxon>Pseudomonadati</taxon>
        <taxon>Bacteroidota</taxon>
        <taxon>Sphingobacteriia</taxon>
        <taxon>Sphingobacteriales</taxon>
        <taxon>Sphingobacteriaceae</taxon>
        <taxon>Mucilaginibacter</taxon>
    </lineage>
</organism>
<dbReference type="RefSeq" id="WP_127702846.1">
    <property type="nucleotide sequence ID" value="NZ_SACK01000001.1"/>
</dbReference>
<dbReference type="PANTHER" id="PTHR43685">
    <property type="entry name" value="GLYCOSYLTRANSFERASE"/>
    <property type="match status" value="1"/>
</dbReference>
<keyword evidence="3" id="KW-1185">Reference proteome</keyword>
<keyword evidence="2" id="KW-0808">Transferase</keyword>
<dbReference type="PANTHER" id="PTHR43685:SF2">
    <property type="entry name" value="GLYCOSYLTRANSFERASE 2-LIKE DOMAIN-CONTAINING PROTEIN"/>
    <property type="match status" value="1"/>
</dbReference>
<dbReference type="Gene3D" id="3.90.550.10">
    <property type="entry name" value="Spore Coat Polysaccharide Biosynthesis Protein SpsA, Chain A"/>
    <property type="match status" value="1"/>
</dbReference>
<evidence type="ECO:0000259" key="1">
    <source>
        <dbReference type="Pfam" id="PF00535"/>
    </source>
</evidence>
<dbReference type="InterPro" id="IPR050834">
    <property type="entry name" value="Glycosyltransf_2"/>
</dbReference>
<name>A0A3S2UN40_9SPHI</name>
<dbReference type="EMBL" id="SACK01000001">
    <property type="protein sequence ID" value="RVU02470.1"/>
    <property type="molecule type" value="Genomic_DNA"/>
</dbReference>
<accession>A0A3S2UN40</accession>
<gene>
    <name evidence="2" type="ORF">EOD41_00585</name>
</gene>
<dbReference type="GO" id="GO:0016740">
    <property type="term" value="F:transferase activity"/>
    <property type="evidence" value="ECO:0007669"/>
    <property type="project" value="UniProtKB-KW"/>
</dbReference>
<evidence type="ECO:0000313" key="3">
    <source>
        <dbReference type="Proteomes" id="UP000282759"/>
    </source>
</evidence>
<feature type="domain" description="Glycosyltransferase 2-like" evidence="1">
    <location>
        <begin position="3"/>
        <end position="126"/>
    </location>
</feature>
<dbReference type="Pfam" id="PF00535">
    <property type="entry name" value="Glycos_transf_2"/>
    <property type="match status" value="1"/>
</dbReference>
<dbReference type="OrthoDB" id="927791at2"/>
<protein>
    <submittedName>
        <fullName evidence="2">Glycosyltransferase family 2 protein</fullName>
    </submittedName>
</protein>